<feature type="transmembrane region" description="Helical" evidence="1">
    <location>
        <begin position="104"/>
        <end position="126"/>
    </location>
</feature>
<dbReference type="NCBIfam" id="TIGR01906">
    <property type="entry name" value="integ_TIGR01906"/>
    <property type="match status" value="1"/>
</dbReference>
<comment type="caution">
    <text evidence="2">The sequence shown here is derived from an EMBL/GenBank/DDBJ whole genome shotgun (WGS) entry which is preliminary data.</text>
</comment>
<evidence type="ECO:0000313" key="3">
    <source>
        <dbReference type="Proteomes" id="UP000287361"/>
    </source>
</evidence>
<dbReference type="GeneID" id="86195026"/>
<dbReference type="Pfam" id="PF07314">
    <property type="entry name" value="Lit"/>
    <property type="match status" value="1"/>
</dbReference>
<dbReference type="OrthoDB" id="9813051at2"/>
<evidence type="ECO:0000256" key="1">
    <source>
        <dbReference type="SAM" id="Phobius"/>
    </source>
</evidence>
<reference evidence="2 3" key="1">
    <citation type="submission" date="2018-10" db="EMBL/GenBank/DDBJ databases">
        <title>Draft Genome Sequence of Anaerotignum sp. KCTC 15736.</title>
        <authorList>
            <person name="Choi S.H."/>
            <person name="Kim J.S."/>
            <person name="Kang S.W."/>
            <person name="Lee J.S."/>
            <person name="Park S.H."/>
        </authorList>
    </citation>
    <scope>NUCLEOTIDE SEQUENCE [LARGE SCALE GENOMIC DNA]</scope>
    <source>
        <strain evidence="2 3">KCTC 15736</strain>
    </source>
</reference>
<organism evidence="2 3">
    <name type="scientific">Anaerotignum faecicola</name>
    <dbReference type="NCBI Taxonomy" id="2358141"/>
    <lineage>
        <taxon>Bacteria</taxon>
        <taxon>Bacillati</taxon>
        <taxon>Bacillota</taxon>
        <taxon>Clostridia</taxon>
        <taxon>Lachnospirales</taxon>
        <taxon>Anaerotignaceae</taxon>
        <taxon>Anaerotignum</taxon>
    </lineage>
</organism>
<dbReference type="InterPro" id="IPR010178">
    <property type="entry name" value="Lit"/>
</dbReference>
<protein>
    <recommendedName>
        <fullName evidence="4">TIGR01906 family membrane protein</fullName>
    </recommendedName>
</protein>
<dbReference type="EMBL" id="BHVZ01000014">
    <property type="protein sequence ID" value="GCB30351.1"/>
    <property type="molecule type" value="Genomic_DNA"/>
</dbReference>
<sequence>MLTKIFYHILGLLVAFCLLFAVLITVTETLLYRVDGYFAKEYQKYAVTERVDMRLSDLLSVTDEMMDYLKGDRENLNVEAVIGGVQREFFNAKEKRHMQDVRELFLQGLALRRGAVFVGVLAAAFLCLKKRQAVLLRMLQWGIAGVLCTMLGLGALISMDFTKYFTYFHLIFFDNMDWYLNPKTDLLINIVPEGFFRDTALRIAGMFLAVSLLFWLMAGALRRRLK</sequence>
<gene>
    <name evidence="2" type="ORF">KGMB03357_20120</name>
</gene>
<keyword evidence="1" id="KW-0812">Transmembrane</keyword>
<feature type="transmembrane region" description="Helical" evidence="1">
    <location>
        <begin position="138"/>
        <end position="157"/>
    </location>
</feature>
<keyword evidence="1" id="KW-1133">Transmembrane helix</keyword>
<feature type="transmembrane region" description="Helical" evidence="1">
    <location>
        <begin position="6"/>
        <end position="26"/>
    </location>
</feature>
<feature type="transmembrane region" description="Helical" evidence="1">
    <location>
        <begin position="200"/>
        <end position="221"/>
    </location>
</feature>
<proteinExistence type="predicted"/>
<evidence type="ECO:0000313" key="2">
    <source>
        <dbReference type="EMBL" id="GCB30351.1"/>
    </source>
</evidence>
<dbReference type="RefSeq" id="WP_118581089.1">
    <property type="nucleotide sequence ID" value="NZ_DAVZTY010000005.1"/>
</dbReference>
<keyword evidence="1" id="KW-0472">Membrane</keyword>
<name>A0A401LFQ4_9FIRM</name>
<accession>A0A401LFQ4</accession>
<dbReference type="AlphaFoldDB" id="A0A401LFQ4"/>
<keyword evidence="3" id="KW-1185">Reference proteome</keyword>
<evidence type="ECO:0008006" key="4">
    <source>
        <dbReference type="Google" id="ProtNLM"/>
    </source>
</evidence>
<dbReference type="Proteomes" id="UP000287361">
    <property type="component" value="Unassembled WGS sequence"/>
</dbReference>